<name>A0A7J6DKQ2_CANSA</name>
<dbReference type="EMBL" id="JAATIQ010000992">
    <property type="protein sequence ID" value="KAF4346496.1"/>
    <property type="molecule type" value="Genomic_DNA"/>
</dbReference>
<gene>
    <name evidence="2" type="ORF">G4B88_008695</name>
</gene>
<keyword evidence="3" id="KW-1185">Reference proteome</keyword>
<dbReference type="GO" id="GO:0003676">
    <property type="term" value="F:nucleic acid binding"/>
    <property type="evidence" value="ECO:0007669"/>
    <property type="project" value="InterPro"/>
</dbReference>
<dbReference type="PANTHER" id="PTHR47074">
    <property type="entry name" value="BNAC02G40300D PROTEIN"/>
    <property type="match status" value="1"/>
</dbReference>
<reference evidence="2 3" key="1">
    <citation type="journal article" date="2020" name="bioRxiv">
        <title>Sequence and annotation of 42 cannabis genomes reveals extensive copy number variation in cannabinoid synthesis and pathogen resistance genes.</title>
        <authorList>
            <person name="Mckernan K.J."/>
            <person name="Helbert Y."/>
            <person name="Kane L.T."/>
            <person name="Ebling H."/>
            <person name="Zhang L."/>
            <person name="Liu B."/>
            <person name="Eaton Z."/>
            <person name="Mclaughlin S."/>
            <person name="Kingan S."/>
            <person name="Baybayan P."/>
            <person name="Concepcion G."/>
            <person name="Jordan M."/>
            <person name="Riva A."/>
            <person name="Barbazuk W."/>
            <person name="Harkins T."/>
        </authorList>
    </citation>
    <scope>NUCLEOTIDE SEQUENCE [LARGE SCALE GENOMIC DNA]</scope>
    <source>
        <strain evidence="3">cv. Jamaican Lion 4</strain>
        <tissue evidence="2">Leaf</tissue>
    </source>
</reference>
<proteinExistence type="predicted"/>
<evidence type="ECO:0000313" key="2">
    <source>
        <dbReference type="EMBL" id="KAF4346496.1"/>
    </source>
</evidence>
<dbReference type="AlphaFoldDB" id="A0A7J6DKQ2"/>
<comment type="caution">
    <text evidence="2">The sequence shown here is derived from an EMBL/GenBank/DDBJ whole genome shotgun (WGS) entry which is preliminary data.</text>
</comment>
<dbReference type="Proteomes" id="UP000583929">
    <property type="component" value="Unassembled WGS sequence"/>
</dbReference>
<dbReference type="PANTHER" id="PTHR47074:SF11">
    <property type="entry name" value="REVERSE TRANSCRIPTASE-LIKE PROTEIN"/>
    <property type="match status" value="1"/>
</dbReference>
<sequence length="154" mass="17543">MDISLMMLKPVREHIYGRIFCGGKDLFLNGDRWLICDDTQLKKEEFKDFVIRLWRMLAVVRDHTGVVIASMTSPFNAYLFALVAEAMAVFQGLLLYSRLGLANVEGESDCQRVCLALTNKTPLREEFGSRYFTSTNTLAHNLAHFALSLDCAKW</sequence>
<dbReference type="Pfam" id="PF13456">
    <property type="entry name" value="RVT_3"/>
    <property type="match status" value="1"/>
</dbReference>
<dbReference type="GO" id="GO:0004523">
    <property type="term" value="F:RNA-DNA hybrid ribonuclease activity"/>
    <property type="evidence" value="ECO:0007669"/>
    <property type="project" value="InterPro"/>
</dbReference>
<evidence type="ECO:0000313" key="3">
    <source>
        <dbReference type="Proteomes" id="UP000583929"/>
    </source>
</evidence>
<organism evidence="2 3">
    <name type="scientific">Cannabis sativa</name>
    <name type="common">Hemp</name>
    <name type="synonym">Marijuana</name>
    <dbReference type="NCBI Taxonomy" id="3483"/>
    <lineage>
        <taxon>Eukaryota</taxon>
        <taxon>Viridiplantae</taxon>
        <taxon>Streptophyta</taxon>
        <taxon>Embryophyta</taxon>
        <taxon>Tracheophyta</taxon>
        <taxon>Spermatophyta</taxon>
        <taxon>Magnoliopsida</taxon>
        <taxon>eudicotyledons</taxon>
        <taxon>Gunneridae</taxon>
        <taxon>Pentapetalae</taxon>
        <taxon>rosids</taxon>
        <taxon>fabids</taxon>
        <taxon>Rosales</taxon>
        <taxon>Cannabaceae</taxon>
        <taxon>Cannabis</taxon>
    </lineage>
</organism>
<protein>
    <recommendedName>
        <fullName evidence="1">RNase H type-1 domain-containing protein</fullName>
    </recommendedName>
</protein>
<dbReference type="InterPro" id="IPR002156">
    <property type="entry name" value="RNaseH_domain"/>
</dbReference>
<feature type="domain" description="RNase H type-1" evidence="1">
    <location>
        <begin position="58"/>
        <end position="143"/>
    </location>
</feature>
<dbReference type="InterPro" id="IPR052929">
    <property type="entry name" value="RNase_H-like_EbsB-rel"/>
</dbReference>
<evidence type="ECO:0000259" key="1">
    <source>
        <dbReference type="Pfam" id="PF13456"/>
    </source>
</evidence>
<accession>A0A7J6DKQ2</accession>